<dbReference type="GO" id="GO:0004348">
    <property type="term" value="F:glucosylceramidase activity"/>
    <property type="evidence" value="ECO:0007669"/>
    <property type="project" value="UniProtKB-EC"/>
</dbReference>
<keyword evidence="8" id="KW-1185">Reference proteome</keyword>
<evidence type="ECO:0000313" key="8">
    <source>
        <dbReference type="Proteomes" id="UP001255185"/>
    </source>
</evidence>
<evidence type="ECO:0000256" key="1">
    <source>
        <dbReference type="ARBA" id="ARBA00005382"/>
    </source>
</evidence>
<proteinExistence type="inferred from homology"/>
<dbReference type="InterPro" id="IPR001139">
    <property type="entry name" value="Glyco_hydro_30"/>
</dbReference>
<dbReference type="Gene3D" id="2.60.40.1180">
    <property type="entry name" value="Golgi alpha-mannosidase II"/>
    <property type="match status" value="1"/>
</dbReference>
<reference evidence="7 8" key="1">
    <citation type="submission" date="2023-07" db="EMBL/GenBank/DDBJ databases">
        <title>Sorghum-associated microbial communities from plants grown in Nebraska, USA.</title>
        <authorList>
            <person name="Schachtman D."/>
        </authorList>
    </citation>
    <scope>NUCLEOTIDE SEQUENCE [LARGE SCALE GENOMIC DNA]</scope>
    <source>
        <strain evidence="7 8">3773</strain>
    </source>
</reference>
<comment type="similarity">
    <text evidence="1 4">Belongs to the glycosyl hydrolase 30 family.</text>
</comment>
<dbReference type="PANTHER" id="PTHR11069">
    <property type="entry name" value="GLUCOSYLCERAMIDASE"/>
    <property type="match status" value="1"/>
</dbReference>
<evidence type="ECO:0000256" key="2">
    <source>
        <dbReference type="ARBA" id="ARBA00022729"/>
    </source>
</evidence>
<feature type="domain" description="Glycosyl hydrolase family 30 beta sandwich" evidence="6">
    <location>
        <begin position="415"/>
        <end position="474"/>
    </location>
</feature>
<keyword evidence="4 7" id="KW-0326">Glycosidase</keyword>
<dbReference type="Gene3D" id="3.20.20.80">
    <property type="entry name" value="Glycosidases"/>
    <property type="match status" value="1"/>
</dbReference>
<accession>A0ABU1TLF4</accession>
<dbReference type="Pfam" id="PF17189">
    <property type="entry name" value="Glyco_hydro_30C"/>
    <property type="match status" value="1"/>
</dbReference>
<protein>
    <submittedName>
        <fullName evidence="7">Glucosylceramidase</fullName>
        <ecNumber evidence="7">3.2.1.45</ecNumber>
    </submittedName>
</protein>
<sequence>MNSLFKTLAFATLIALFSCSKKTNEASISKTKDTSSVEFWLTTGDKSSLLEKQNPLLISESQNNNPTISINASKTFQEMDGFGYCLNGGSAQLISKMGTSERNALLKELFATDGTNIGISVLRLSIGASDLDDRVFSYNDLPSGETDPELKKFSLENDFRTGLIPVLKQILTINPKIQIIASPWSAPTWMKTNNNTKGGSLKPEFYKVYADYFVKYIQEMKKESIIIDGITIQNEPLHPGNNPSMYMEAKDQAFFIKNNLGPAFKKAKLNTKIIVYDHNCDKPEYPLEILNDADANQYVDGSAFHLYGGKIEAMSTVHDAHPDKNIYFTEQWTGGPGNFPEDLKWNTENLIIGAPQNWAKHVLQWNLAADPLYDPHTDQGGCTSCMGAITIDGSKVTRNIAYYVMGHASKFVRPGSVRIESSTLTQLPNVAYKTPEGKQVLVVLNTAKTEQRFNIQSKSKKVVATLPSGATGTFIW</sequence>
<keyword evidence="2" id="KW-0732">Signal</keyword>
<dbReference type="Pfam" id="PF02055">
    <property type="entry name" value="Glyco_hydro_30"/>
    <property type="match status" value="1"/>
</dbReference>
<evidence type="ECO:0000256" key="4">
    <source>
        <dbReference type="RuleBase" id="RU361188"/>
    </source>
</evidence>
<dbReference type="PANTHER" id="PTHR11069:SF23">
    <property type="entry name" value="LYSOSOMAL ACID GLUCOSYLCERAMIDASE"/>
    <property type="match status" value="1"/>
</dbReference>
<evidence type="ECO:0000259" key="5">
    <source>
        <dbReference type="Pfam" id="PF02055"/>
    </source>
</evidence>
<name>A0ABU1TLF4_9FLAO</name>
<dbReference type="EC" id="3.2.1.45" evidence="7"/>
<gene>
    <name evidence="7" type="ORF">J2X31_000803</name>
</gene>
<keyword evidence="3 4" id="KW-0378">Hydrolase</keyword>
<dbReference type="InterPro" id="IPR033452">
    <property type="entry name" value="GH30_C"/>
</dbReference>
<dbReference type="InterPro" id="IPR013780">
    <property type="entry name" value="Glyco_hydro_b"/>
</dbReference>
<dbReference type="PROSITE" id="PS51257">
    <property type="entry name" value="PROKAR_LIPOPROTEIN"/>
    <property type="match status" value="1"/>
</dbReference>
<dbReference type="RefSeq" id="WP_310024601.1">
    <property type="nucleotide sequence ID" value="NZ_JAVDVI010000002.1"/>
</dbReference>
<organism evidence="7 8">
    <name type="scientific">Flavobacterium arsenatis</name>
    <dbReference type="NCBI Taxonomy" id="1484332"/>
    <lineage>
        <taxon>Bacteria</taxon>
        <taxon>Pseudomonadati</taxon>
        <taxon>Bacteroidota</taxon>
        <taxon>Flavobacteriia</taxon>
        <taxon>Flavobacteriales</taxon>
        <taxon>Flavobacteriaceae</taxon>
        <taxon>Flavobacterium</taxon>
    </lineage>
</organism>
<dbReference type="InterPro" id="IPR017853">
    <property type="entry name" value="GH"/>
</dbReference>
<evidence type="ECO:0000256" key="3">
    <source>
        <dbReference type="ARBA" id="ARBA00022801"/>
    </source>
</evidence>
<dbReference type="Proteomes" id="UP001255185">
    <property type="component" value="Unassembled WGS sequence"/>
</dbReference>
<feature type="domain" description="Glycosyl hydrolase family 30 TIM-barrel" evidence="5">
    <location>
        <begin position="80"/>
        <end position="412"/>
    </location>
</feature>
<comment type="caution">
    <text evidence="7">The sequence shown here is derived from an EMBL/GenBank/DDBJ whole genome shotgun (WGS) entry which is preliminary data.</text>
</comment>
<dbReference type="SUPFAM" id="SSF51445">
    <property type="entry name" value="(Trans)glycosidases"/>
    <property type="match status" value="1"/>
</dbReference>
<evidence type="ECO:0000313" key="7">
    <source>
        <dbReference type="EMBL" id="MDR6966805.1"/>
    </source>
</evidence>
<dbReference type="InterPro" id="IPR033453">
    <property type="entry name" value="Glyco_hydro_30_TIM-barrel"/>
</dbReference>
<evidence type="ECO:0000259" key="6">
    <source>
        <dbReference type="Pfam" id="PF17189"/>
    </source>
</evidence>
<dbReference type="EMBL" id="JAVDVI010000002">
    <property type="protein sequence ID" value="MDR6966805.1"/>
    <property type="molecule type" value="Genomic_DNA"/>
</dbReference>